<accession>A0A364Y443</accession>
<organism evidence="1 2">
    <name type="scientific">Pseudochryseolinea flava</name>
    <dbReference type="NCBI Taxonomy" id="2059302"/>
    <lineage>
        <taxon>Bacteria</taxon>
        <taxon>Pseudomonadati</taxon>
        <taxon>Bacteroidota</taxon>
        <taxon>Cytophagia</taxon>
        <taxon>Cytophagales</taxon>
        <taxon>Fulvivirgaceae</taxon>
        <taxon>Pseudochryseolinea</taxon>
    </lineage>
</organism>
<keyword evidence="2" id="KW-1185">Reference proteome</keyword>
<dbReference type="AlphaFoldDB" id="A0A364Y443"/>
<evidence type="ECO:0000313" key="1">
    <source>
        <dbReference type="EMBL" id="RAW00958.1"/>
    </source>
</evidence>
<name>A0A364Y443_9BACT</name>
<protein>
    <submittedName>
        <fullName evidence="1">Uncharacterized protein</fullName>
    </submittedName>
</protein>
<dbReference type="Proteomes" id="UP000251889">
    <property type="component" value="Unassembled WGS sequence"/>
</dbReference>
<evidence type="ECO:0000313" key="2">
    <source>
        <dbReference type="Proteomes" id="UP000251889"/>
    </source>
</evidence>
<proteinExistence type="predicted"/>
<comment type="caution">
    <text evidence="1">The sequence shown here is derived from an EMBL/GenBank/DDBJ whole genome shotgun (WGS) entry which is preliminary data.</text>
</comment>
<gene>
    <name evidence="1" type="ORF">DQQ10_12010</name>
</gene>
<dbReference type="EMBL" id="QMFY01000005">
    <property type="protein sequence ID" value="RAW00958.1"/>
    <property type="molecule type" value="Genomic_DNA"/>
</dbReference>
<dbReference type="RefSeq" id="WP_112747114.1">
    <property type="nucleotide sequence ID" value="NZ_QMFY01000005.1"/>
</dbReference>
<sequence length="62" mass="7374">MLTKLGLPFQVYQHTKLVNEENTDEETQGNKGERTAVELRYILTDKEEVNDCKKENERKQQY</sequence>
<reference evidence="1 2" key="1">
    <citation type="submission" date="2018-06" db="EMBL/GenBank/DDBJ databases">
        <title>Chryseolinea flavus sp. nov., a member of the phylum Bacteroidetes isolated from soil.</title>
        <authorList>
            <person name="Li Y."/>
            <person name="Wang J."/>
        </authorList>
    </citation>
    <scope>NUCLEOTIDE SEQUENCE [LARGE SCALE GENOMIC DNA]</scope>
    <source>
        <strain evidence="1 2">SDU1-6</strain>
    </source>
</reference>